<evidence type="ECO:0000256" key="1">
    <source>
        <dbReference type="ARBA" id="ARBA00014472"/>
    </source>
</evidence>
<dbReference type="Gene3D" id="3.30.470.10">
    <property type="match status" value="1"/>
</dbReference>
<feature type="region of interest" description="Disordered" evidence="2">
    <location>
        <begin position="69"/>
        <end position="130"/>
    </location>
</feature>
<dbReference type="InterPro" id="IPR036038">
    <property type="entry name" value="Aminotransferase-like"/>
</dbReference>
<evidence type="ECO:0000256" key="2">
    <source>
        <dbReference type="SAM" id="MobiDB-lite"/>
    </source>
</evidence>
<evidence type="ECO:0000313" key="4">
    <source>
        <dbReference type="Proteomes" id="UP001144323"/>
    </source>
</evidence>
<organism evidence="3 4">
    <name type="scientific">Methylocystis echinoides</name>
    <dbReference type="NCBI Taxonomy" id="29468"/>
    <lineage>
        <taxon>Bacteria</taxon>
        <taxon>Pseudomonadati</taxon>
        <taxon>Pseudomonadota</taxon>
        <taxon>Alphaproteobacteria</taxon>
        <taxon>Hyphomicrobiales</taxon>
        <taxon>Methylocystaceae</taxon>
        <taxon>Methylocystis</taxon>
    </lineage>
</organism>
<sequence length="286" mass="31239">MSDQGPLPDRRDDFGLIETLLWTPEGGFELLPEHLARLAASSAELGFACDLAKVEKALSSMIPNVAASPLPQSGGGLGRGPFHGDLSGAESPPPHPSPAKGRPSGRPSEDGLWRERELAPDLSREAAANARERERRLRVRLVLSRDGALETTATPIDPVPAETIWRVVLARTRFTSDAPLLRHKTTRRALYEDELARAMREDGADEVLFMNERDELCESARCNLFVPQGDRLLTPPLSSGLLPGTLRARLLAQGRASEAVLRLADLPETFWLGNSVRGLVRARRAV</sequence>
<dbReference type="SUPFAM" id="SSF56752">
    <property type="entry name" value="D-aminoacid aminotransferase-like PLP-dependent enzymes"/>
    <property type="match status" value="2"/>
</dbReference>
<gene>
    <name evidence="3" type="ORF">LMG27198_12180</name>
</gene>
<dbReference type="InterPro" id="IPR001544">
    <property type="entry name" value="Aminotrans_IV"/>
</dbReference>
<name>A0A9W6LRA9_9HYPH</name>
<keyword evidence="4" id="KW-1185">Reference proteome</keyword>
<dbReference type="RefSeq" id="WP_281801312.1">
    <property type="nucleotide sequence ID" value="NZ_BSEC01000001.1"/>
</dbReference>
<reference evidence="3" key="1">
    <citation type="journal article" date="2023" name="Int. J. Syst. Evol. Microbiol.">
        <title>Methylocystis iwaonis sp. nov., a type II methane-oxidizing bacterium from surface soil of a rice paddy field in Japan, and emended description of the genus Methylocystis (ex Whittenbury et al. 1970) Bowman et al. 1993.</title>
        <authorList>
            <person name="Kaise H."/>
            <person name="Sawadogo J.B."/>
            <person name="Alam M.S."/>
            <person name="Ueno C."/>
            <person name="Dianou D."/>
            <person name="Shinjo R."/>
            <person name="Asakawa S."/>
        </authorList>
    </citation>
    <scope>NUCLEOTIDE SEQUENCE</scope>
    <source>
        <strain evidence="3">LMG27198</strain>
    </source>
</reference>
<protein>
    <recommendedName>
        <fullName evidence="1">Probable branched-chain-amino-acid aminotransferase</fullName>
    </recommendedName>
</protein>
<evidence type="ECO:0000313" key="3">
    <source>
        <dbReference type="EMBL" id="GLI92226.1"/>
    </source>
</evidence>
<accession>A0A9W6LRA9</accession>
<feature type="compositionally biased region" description="Basic and acidic residues" evidence="2">
    <location>
        <begin position="107"/>
        <end position="130"/>
    </location>
</feature>
<dbReference type="GO" id="GO:0003824">
    <property type="term" value="F:catalytic activity"/>
    <property type="evidence" value="ECO:0007669"/>
    <property type="project" value="InterPro"/>
</dbReference>
<dbReference type="Gene3D" id="3.20.10.10">
    <property type="entry name" value="D-amino Acid Aminotransferase, subunit A, domain 2"/>
    <property type="match status" value="1"/>
</dbReference>
<dbReference type="Proteomes" id="UP001144323">
    <property type="component" value="Unassembled WGS sequence"/>
</dbReference>
<dbReference type="Pfam" id="PF01063">
    <property type="entry name" value="Aminotran_4"/>
    <property type="match status" value="1"/>
</dbReference>
<comment type="caution">
    <text evidence="3">The sequence shown here is derived from an EMBL/GenBank/DDBJ whole genome shotgun (WGS) entry which is preliminary data.</text>
</comment>
<proteinExistence type="predicted"/>
<dbReference type="AlphaFoldDB" id="A0A9W6LRA9"/>
<dbReference type="InterPro" id="IPR043132">
    <property type="entry name" value="BCAT-like_C"/>
</dbReference>
<dbReference type="EMBL" id="BSEC01000001">
    <property type="protein sequence ID" value="GLI92226.1"/>
    <property type="molecule type" value="Genomic_DNA"/>
</dbReference>
<dbReference type="InterPro" id="IPR043131">
    <property type="entry name" value="BCAT-like_N"/>
</dbReference>